<feature type="region of interest" description="Disordered" evidence="1">
    <location>
        <begin position="72"/>
        <end position="120"/>
    </location>
</feature>
<keyword evidence="3" id="KW-1185">Reference proteome</keyword>
<evidence type="ECO:0000256" key="1">
    <source>
        <dbReference type="SAM" id="MobiDB-lite"/>
    </source>
</evidence>
<sequence length="255" mass="28122">MTGARRSSQPNNSCHLPRARYFLTLLESHPELTATWNLQLTQWATAQREPRLRSLIINLHGPGPFNLNLNISTSAGPPATSSLSPTPETPCRNASHGPVHHVGRDRPFHRSSSRGKPYSRPLRAHRLQVGPSHDEEVPETLQDQLELLLPPTSRHGIGDAEPPLPALVVPEHSVATESQDVQAADSPRSDLSNSSVTELDEEESVARFSPNNPLVTPTRKLLGFPDSPLNDYESNRALLRSYADEEEEETQLEAA</sequence>
<gene>
    <name evidence="2" type="ORF">GGX14DRAFT_408970</name>
</gene>
<feature type="compositionally biased region" description="Polar residues" evidence="1">
    <location>
        <begin position="72"/>
        <end position="86"/>
    </location>
</feature>
<dbReference type="Proteomes" id="UP001219525">
    <property type="component" value="Unassembled WGS sequence"/>
</dbReference>
<dbReference type="AlphaFoldDB" id="A0AAD6UJZ0"/>
<feature type="region of interest" description="Disordered" evidence="1">
    <location>
        <begin position="174"/>
        <end position="232"/>
    </location>
</feature>
<protein>
    <submittedName>
        <fullName evidence="2">Uncharacterized protein</fullName>
    </submittedName>
</protein>
<evidence type="ECO:0000313" key="3">
    <source>
        <dbReference type="Proteomes" id="UP001219525"/>
    </source>
</evidence>
<comment type="caution">
    <text evidence="2">The sequence shown here is derived from an EMBL/GenBank/DDBJ whole genome shotgun (WGS) entry which is preliminary data.</text>
</comment>
<name>A0AAD6UJZ0_9AGAR</name>
<reference evidence="2" key="1">
    <citation type="submission" date="2023-03" db="EMBL/GenBank/DDBJ databases">
        <title>Massive genome expansion in bonnet fungi (Mycena s.s.) driven by repeated elements and novel gene families across ecological guilds.</title>
        <authorList>
            <consortium name="Lawrence Berkeley National Laboratory"/>
            <person name="Harder C.B."/>
            <person name="Miyauchi S."/>
            <person name="Viragh M."/>
            <person name="Kuo A."/>
            <person name="Thoen E."/>
            <person name="Andreopoulos B."/>
            <person name="Lu D."/>
            <person name="Skrede I."/>
            <person name="Drula E."/>
            <person name="Henrissat B."/>
            <person name="Morin E."/>
            <person name="Kohler A."/>
            <person name="Barry K."/>
            <person name="LaButti K."/>
            <person name="Morin E."/>
            <person name="Salamov A."/>
            <person name="Lipzen A."/>
            <person name="Mereny Z."/>
            <person name="Hegedus B."/>
            <person name="Baldrian P."/>
            <person name="Stursova M."/>
            <person name="Weitz H."/>
            <person name="Taylor A."/>
            <person name="Grigoriev I.V."/>
            <person name="Nagy L.G."/>
            <person name="Martin F."/>
            <person name="Kauserud H."/>
        </authorList>
    </citation>
    <scope>NUCLEOTIDE SEQUENCE</scope>
    <source>
        <strain evidence="2">9144</strain>
    </source>
</reference>
<proteinExistence type="predicted"/>
<organism evidence="2 3">
    <name type="scientific">Mycena pura</name>
    <dbReference type="NCBI Taxonomy" id="153505"/>
    <lineage>
        <taxon>Eukaryota</taxon>
        <taxon>Fungi</taxon>
        <taxon>Dikarya</taxon>
        <taxon>Basidiomycota</taxon>
        <taxon>Agaricomycotina</taxon>
        <taxon>Agaricomycetes</taxon>
        <taxon>Agaricomycetidae</taxon>
        <taxon>Agaricales</taxon>
        <taxon>Marasmiineae</taxon>
        <taxon>Mycenaceae</taxon>
        <taxon>Mycena</taxon>
    </lineage>
</organism>
<accession>A0AAD6UJZ0</accession>
<dbReference type="EMBL" id="JARJCW010000185">
    <property type="protein sequence ID" value="KAJ7187715.1"/>
    <property type="molecule type" value="Genomic_DNA"/>
</dbReference>
<evidence type="ECO:0000313" key="2">
    <source>
        <dbReference type="EMBL" id="KAJ7187715.1"/>
    </source>
</evidence>